<comment type="caution">
    <text evidence="2">The sequence shown here is derived from an EMBL/GenBank/DDBJ whole genome shotgun (WGS) entry which is preliminary data.</text>
</comment>
<proteinExistence type="predicted"/>
<evidence type="ECO:0000256" key="1">
    <source>
        <dbReference type="SAM" id="MobiDB-lite"/>
    </source>
</evidence>
<reference evidence="2 3" key="1">
    <citation type="submission" date="2020-08" db="EMBL/GenBank/DDBJ databases">
        <title>Sequencing the genomes of 1000 actinobacteria strains.</title>
        <authorList>
            <person name="Klenk H.-P."/>
        </authorList>
    </citation>
    <scope>NUCLEOTIDE SEQUENCE [LARGE SCALE GENOMIC DNA]</scope>
    <source>
        <strain evidence="2 3">DSM 44772</strain>
    </source>
</reference>
<dbReference type="Proteomes" id="UP000549343">
    <property type="component" value="Unassembled WGS sequence"/>
</dbReference>
<feature type="region of interest" description="Disordered" evidence="1">
    <location>
        <begin position="1"/>
        <end position="45"/>
    </location>
</feature>
<accession>A0A7W7MZ42</accession>
<sequence>MSISTTSGSSDRVSSTAAAPSPASPTTAMSVSASRMSRNPVRSSG</sequence>
<name>A0A7W7MZ42_9ACTN</name>
<dbReference type="AlphaFoldDB" id="A0A7W7MZ42"/>
<gene>
    <name evidence="2" type="ORF">F4557_003878</name>
</gene>
<evidence type="ECO:0000313" key="2">
    <source>
        <dbReference type="EMBL" id="MBB4775460.1"/>
    </source>
</evidence>
<feature type="compositionally biased region" description="Polar residues" evidence="1">
    <location>
        <begin position="35"/>
        <end position="45"/>
    </location>
</feature>
<organism evidence="2 3">
    <name type="scientific">Actinomadura livida</name>
    <dbReference type="NCBI Taxonomy" id="79909"/>
    <lineage>
        <taxon>Bacteria</taxon>
        <taxon>Bacillati</taxon>
        <taxon>Actinomycetota</taxon>
        <taxon>Actinomycetes</taxon>
        <taxon>Streptosporangiales</taxon>
        <taxon>Thermomonosporaceae</taxon>
        <taxon>Actinomadura</taxon>
    </lineage>
</organism>
<feature type="compositionally biased region" description="Low complexity" evidence="1">
    <location>
        <begin position="1"/>
        <end position="34"/>
    </location>
</feature>
<dbReference type="EMBL" id="JACHMV010000001">
    <property type="protein sequence ID" value="MBB4775460.1"/>
    <property type="molecule type" value="Genomic_DNA"/>
</dbReference>
<protein>
    <submittedName>
        <fullName evidence="2">Uncharacterized protein</fullName>
    </submittedName>
</protein>
<evidence type="ECO:0000313" key="3">
    <source>
        <dbReference type="Proteomes" id="UP000549343"/>
    </source>
</evidence>